<dbReference type="GO" id="GO:0004022">
    <property type="term" value="F:alcohol dehydrogenase (NAD+) activity"/>
    <property type="evidence" value="ECO:0007669"/>
    <property type="project" value="TreeGrafter"/>
</dbReference>
<dbReference type="AlphaFoldDB" id="A0A7C4LSS2"/>
<evidence type="ECO:0000259" key="5">
    <source>
        <dbReference type="Pfam" id="PF00465"/>
    </source>
</evidence>
<keyword evidence="3" id="KW-0560">Oxidoreductase</keyword>
<reference evidence="7" key="1">
    <citation type="journal article" date="2020" name="mSystems">
        <title>Genome- and Community-Level Interaction Insights into Carbon Utilization and Element Cycling Functions of Hydrothermarchaeota in Hydrothermal Sediment.</title>
        <authorList>
            <person name="Zhou Z."/>
            <person name="Liu Y."/>
            <person name="Xu W."/>
            <person name="Pan J."/>
            <person name="Luo Z.H."/>
            <person name="Li M."/>
        </authorList>
    </citation>
    <scope>NUCLEOTIDE SEQUENCE [LARGE SCALE GENOMIC DNA]</scope>
    <source>
        <strain evidence="7">SpSt-508</strain>
    </source>
</reference>
<dbReference type="InterPro" id="IPR001670">
    <property type="entry name" value="ADH_Fe/GldA"/>
</dbReference>
<accession>A0A7C4LSS2</accession>
<dbReference type="Gene3D" id="1.20.1090.10">
    <property type="entry name" value="Dehydroquinate synthase-like - alpha domain"/>
    <property type="match status" value="1"/>
</dbReference>
<dbReference type="PANTHER" id="PTHR11496">
    <property type="entry name" value="ALCOHOL DEHYDROGENASE"/>
    <property type="match status" value="1"/>
</dbReference>
<gene>
    <name evidence="7" type="ORF">ENS64_16725</name>
</gene>
<dbReference type="EMBL" id="DSVQ01000019">
    <property type="protein sequence ID" value="HGT40891.1"/>
    <property type="molecule type" value="Genomic_DNA"/>
</dbReference>
<dbReference type="Pfam" id="PF00465">
    <property type="entry name" value="Fe-ADH"/>
    <property type="match status" value="1"/>
</dbReference>
<comment type="cofactor">
    <cofactor evidence="1">
        <name>Fe cation</name>
        <dbReference type="ChEBI" id="CHEBI:24875"/>
    </cofactor>
</comment>
<dbReference type="Gene3D" id="3.40.50.1970">
    <property type="match status" value="1"/>
</dbReference>
<dbReference type="InterPro" id="IPR018211">
    <property type="entry name" value="ADH_Fe_CS"/>
</dbReference>
<evidence type="ECO:0000256" key="2">
    <source>
        <dbReference type="ARBA" id="ARBA00007358"/>
    </source>
</evidence>
<dbReference type="CDD" id="cd08191">
    <property type="entry name" value="Fe-ADH-like"/>
    <property type="match status" value="1"/>
</dbReference>
<evidence type="ECO:0000256" key="4">
    <source>
        <dbReference type="ARBA" id="ARBA00023027"/>
    </source>
</evidence>
<comment type="caution">
    <text evidence="7">The sequence shown here is derived from an EMBL/GenBank/DDBJ whole genome shotgun (WGS) entry which is preliminary data.</text>
</comment>
<evidence type="ECO:0000259" key="6">
    <source>
        <dbReference type="Pfam" id="PF25137"/>
    </source>
</evidence>
<proteinExistence type="inferred from homology"/>
<sequence length="404" mass="43335">MDHDRCFWNFYSPGRLVFGSGAVRHLGQLIEPFRPKRILLISDPQLDRAGIVSKVIGPISEAGYSVHVCLDGEPEPTFTTADRVLAAARHYHPNMVVAIGGGSNMDLGKVAAAVLTHGGNYRDYVNYGKVPGPLMPLICIPTTAGTGSEVSHAAVLTDPEKHLKVSILSQYLRPAVALVDPELTLSCPPQATADSGIDALTHAIEAYTSTDYDKLDVPVSEPFAYGGKQPLGDVIAERAIKLIGRNLVTAVKQPDNLAAREGMALGATLAGLAFSNCAVAAVHALEYPIGGAVHVSHGAGNGLLLPYVMRYNLPARPKEFARIAAFLGENVAGLTYEAAAERSVAAVERLRREVGIPERLRDIGVQREQLPEFAKKAFGITRLMLLNARRPTEADLLEILEAAW</sequence>
<dbReference type="InterPro" id="IPR056798">
    <property type="entry name" value="ADH_Fe_C"/>
</dbReference>
<protein>
    <submittedName>
        <fullName evidence="7">Iron-containing alcohol dehydrogenase</fullName>
    </submittedName>
</protein>
<dbReference type="FunFam" id="3.40.50.1970:FF:000003">
    <property type="entry name" value="Alcohol dehydrogenase, iron-containing"/>
    <property type="match status" value="1"/>
</dbReference>
<comment type="similarity">
    <text evidence="2">Belongs to the iron-containing alcohol dehydrogenase family.</text>
</comment>
<evidence type="ECO:0000313" key="7">
    <source>
        <dbReference type="EMBL" id="HGT40891.1"/>
    </source>
</evidence>
<name>A0A7C4LSS2_9PLAN</name>
<dbReference type="Pfam" id="PF25137">
    <property type="entry name" value="ADH_Fe_C"/>
    <property type="match status" value="1"/>
</dbReference>
<evidence type="ECO:0000256" key="1">
    <source>
        <dbReference type="ARBA" id="ARBA00001962"/>
    </source>
</evidence>
<dbReference type="FunFam" id="1.20.1090.10:FF:000001">
    <property type="entry name" value="Aldehyde-alcohol dehydrogenase"/>
    <property type="match status" value="1"/>
</dbReference>
<keyword evidence="4" id="KW-0520">NAD</keyword>
<dbReference type="PROSITE" id="PS00913">
    <property type="entry name" value="ADH_IRON_1"/>
    <property type="match status" value="1"/>
</dbReference>
<evidence type="ECO:0000256" key="3">
    <source>
        <dbReference type="ARBA" id="ARBA00023002"/>
    </source>
</evidence>
<feature type="domain" description="Alcohol dehydrogenase iron-type/glycerol dehydrogenase GldA" evidence="5">
    <location>
        <begin position="13"/>
        <end position="181"/>
    </location>
</feature>
<dbReference type="GO" id="GO:0046872">
    <property type="term" value="F:metal ion binding"/>
    <property type="evidence" value="ECO:0007669"/>
    <property type="project" value="InterPro"/>
</dbReference>
<organism evidence="7">
    <name type="scientific">Schlesneria paludicola</name>
    <dbReference type="NCBI Taxonomy" id="360056"/>
    <lineage>
        <taxon>Bacteria</taxon>
        <taxon>Pseudomonadati</taxon>
        <taxon>Planctomycetota</taxon>
        <taxon>Planctomycetia</taxon>
        <taxon>Planctomycetales</taxon>
        <taxon>Planctomycetaceae</taxon>
        <taxon>Schlesneria</taxon>
    </lineage>
</organism>
<feature type="domain" description="Fe-containing alcohol dehydrogenase-like C-terminal" evidence="6">
    <location>
        <begin position="227"/>
        <end position="404"/>
    </location>
</feature>
<dbReference type="InterPro" id="IPR039697">
    <property type="entry name" value="Alcohol_dehydrogenase_Fe"/>
</dbReference>
<dbReference type="PANTHER" id="PTHR11496:SF102">
    <property type="entry name" value="ALCOHOL DEHYDROGENASE 4"/>
    <property type="match status" value="1"/>
</dbReference>
<dbReference type="SUPFAM" id="SSF56796">
    <property type="entry name" value="Dehydroquinate synthase-like"/>
    <property type="match status" value="1"/>
</dbReference>